<dbReference type="GO" id="GO:0045930">
    <property type="term" value="P:negative regulation of mitotic cell cycle"/>
    <property type="evidence" value="ECO:0007669"/>
    <property type="project" value="TreeGrafter"/>
</dbReference>
<evidence type="ECO:0000256" key="12">
    <source>
        <dbReference type="ARBA" id="ARBA00023306"/>
    </source>
</evidence>
<evidence type="ECO:0000256" key="8">
    <source>
        <dbReference type="ARBA" id="ARBA00022753"/>
    </source>
</evidence>
<dbReference type="Proteomes" id="UP001497482">
    <property type="component" value="Chromosome 1"/>
</dbReference>
<reference evidence="18 19" key="1">
    <citation type="submission" date="2024-04" db="EMBL/GenBank/DDBJ databases">
        <authorList>
            <person name="Waldvogel A.-M."/>
            <person name="Schoenle A."/>
        </authorList>
    </citation>
    <scope>NUCLEOTIDE SEQUENCE [LARGE SCALE GENOMIC DNA]</scope>
</reference>
<feature type="compositionally biased region" description="Basic and acidic residues" evidence="16">
    <location>
        <begin position="114"/>
        <end position="123"/>
    </location>
</feature>
<feature type="region of interest" description="Disordered" evidence="16">
    <location>
        <begin position="66"/>
        <end position="183"/>
    </location>
</feature>
<evidence type="ECO:0000256" key="5">
    <source>
        <dbReference type="ARBA" id="ARBA00014547"/>
    </source>
</evidence>
<organism evidence="18 19">
    <name type="scientific">Knipowitschia caucasica</name>
    <name type="common">Caucasian dwarf goby</name>
    <name type="synonym">Pomatoschistus caucasicus</name>
    <dbReference type="NCBI Taxonomy" id="637954"/>
    <lineage>
        <taxon>Eukaryota</taxon>
        <taxon>Metazoa</taxon>
        <taxon>Chordata</taxon>
        <taxon>Craniata</taxon>
        <taxon>Vertebrata</taxon>
        <taxon>Euteleostomi</taxon>
        <taxon>Actinopterygii</taxon>
        <taxon>Neopterygii</taxon>
        <taxon>Teleostei</taxon>
        <taxon>Neoteleostei</taxon>
        <taxon>Acanthomorphata</taxon>
        <taxon>Gobiaria</taxon>
        <taxon>Gobiiformes</taxon>
        <taxon>Gobioidei</taxon>
        <taxon>Gobiidae</taxon>
        <taxon>Gobiinae</taxon>
        <taxon>Knipowitschia</taxon>
    </lineage>
</organism>
<dbReference type="AlphaFoldDB" id="A0AAV2IZ45"/>
<evidence type="ECO:0000256" key="16">
    <source>
        <dbReference type="SAM" id="MobiDB-lite"/>
    </source>
</evidence>
<evidence type="ECO:0000256" key="3">
    <source>
        <dbReference type="ARBA" id="ARBA00004496"/>
    </source>
</evidence>
<evidence type="ECO:0000256" key="2">
    <source>
        <dbReference type="ARBA" id="ARBA00004177"/>
    </source>
</evidence>
<dbReference type="GO" id="GO:0008285">
    <property type="term" value="P:negative regulation of cell population proliferation"/>
    <property type="evidence" value="ECO:0007669"/>
    <property type="project" value="TreeGrafter"/>
</dbReference>
<dbReference type="PANTHER" id="PTHR10265">
    <property type="entry name" value="CYCLIN-DEPENDENT KINASE INHIBITOR 1"/>
    <property type="match status" value="1"/>
</dbReference>
<evidence type="ECO:0000256" key="10">
    <source>
        <dbReference type="ARBA" id="ARBA00023013"/>
    </source>
</evidence>
<gene>
    <name evidence="18" type="ORF">KC01_LOCUS1456</name>
</gene>
<keyword evidence="7" id="KW-0597">Phosphoprotein</keyword>
<evidence type="ECO:0000259" key="17">
    <source>
        <dbReference type="Pfam" id="PF02234"/>
    </source>
</evidence>
<dbReference type="Pfam" id="PF02234">
    <property type="entry name" value="CDI"/>
    <property type="match status" value="1"/>
</dbReference>
<feature type="domain" description="Cyclin-dependent kinase inhibitor" evidence="17">
    <location>
        <begin position="31"/>
        <end position="78"/>
    </location>
</feature>
<feature type="compositionally biased region" description="Basic and acidic residues" evidence="16">
    <location>
        <begin position="133"/>
        <end position="142"/>
    </location>
</feature>
<evidence type="ECO:0000256" key="9">
    <source>
        <dbReference type="ARBA" id="ARBA00022843"/>
    </source>
</evidence>
<keyword evidence="8" id="KW-0967">Endosome</keyword>
<dbReference type="EMBL" id="OZ035823">
    <property type="protein sequence ID" value="CAL1568932.1"/>
    <property type="molecule type" value="Genomic_DNA"/>
</dbReference>
<keyword evidence="9" id="KW-0832">Ubl conjugation</keyword>
<protein>
    <recommendedName>
        <fullName evidence="5">Cyclin-dependent kinase inhibitor 1B</fullName>
    </recommendedName>
    <alternativeName>
        <fullName evidence="14">Cyclin-dependent kinase inhibitor p27</fullName>
    </alternativeName>
    <alternativeName>
        <fullName evidence="13">p27Kip1</fullName>
    </alternativeName>
</protein>
<keyword evidence="11" id="KW-0539">Nucleus</keyword>
<comment type="subcellular location">
    <subcellularLocation>
        <location evidence="3">Cytoplasm</location>
    </subcellularLocation>
    <subcellularLocation>
        <location evidence="2">Endosome</location>
    </subcellularLocation>
    <subcellularLocation>
        <location evidence="1">Nucleus</location>
    </subcellularLocation>
</comment>
<keyword evidence="10" id="KW-0649">Protein kinase inhibitor</keyword>
<comment type="function">
    <text evidence="15">Important regulator of cell cycle progression. Inhibits the kinase activity of CDK2 bound to cyclin A, but has little inhibitory activity on CDK2 bound to SPDYA. Involved in G1 arrest. Potent inhibitor of cyclin E- and cyclin A-CDK2 complexes. Forms a complex with cyclin type D-CDK4 complexes and is involved in the assembly, stability, and modulation of CCND1-CDK4 complex activation. Acts either as an inhibitor or an activator of cyclin type D-CDK4 complexes depending on its phosphorylation state and/or stoichometry.</text>
</comment>
<feature type="region of interest" description="Disordered" evidence="16">
    <location>
        <begin position="1"/>
        <end position="31"/>
    </location>
</feature>
<dbReference type="InterPro" id="IPR044898">
    <property type="entry name" value="CDI_dom_sf"/>
</dbReference>
<dbReference type="Gene3D" id="4.10.365.10">
    <property type="entry name" value="p27"/>
    <property type="match status" value="1"/>
</dbReference>
<feature type="compositionally biased region" description="Basic and acidic residues" evidence="16">
    <location>
        <begin position="149"/>
        <end position="158"/>
    </location>
</feature>
<evidence type="ECO:0000313" key="18">
    <source>
        <dbReference type="EMBL" id="CAL1568932.1"/>
    </source>
</evidence>
<keyword evidence="12" id="KW-0131">Cell cycle</keyword>
<evidence type="ECO:0000256" key="7">
    <source>
        <dbReference type="ARBA" id="ARBA00022553"/>
    </source>
</evidence>
<evidence type="ECO:0000256" key="11">
    <source>
        <dbReference type="ARBA" id="ARBA00023242"/>
    </source>
</evidence>
<feature type="compositionally biased region" description="Polar residues" evidence="16">
    <location>
        <begin position="1"/>
        <end position="11"/>
    </location>
</feature>
<dbReference type="GO" id="GO:0000082">
    <property type="term" value="P:G1/S transition of mitotic cell cycle"/>
    <property type="evidence" value="ECO:0007669"/>
    <property type="project" value="TreeGrafter"/>
</dbReference>
<evidence type="ECO:0000256" key="13">
    <source>
        <dbReference type="ARBA" id="ARBA00031903"/>
    </source>
</evidence>
<sequence length="183" mass="20497">MSDVRLSNASPTLERVDARQPDSLRPSVRRCLFGSPDPVELQEIFQDFQQGEVRRFRDTYNFDPVEDRALSSGRFQWEADADAPEFYRRPPHGRRTGDSAPLSGETGQGQGRTPQERSRKRPSDPPGSSCTEPRTKSSRTDGEDGEAQDPEKRPEEQQQRSSSSLRSRRSSGRSDSSGAGEIL</sequence>
<evidence type="ECO:0000256" key="6">
    <source>
        <dbReference type="ARBA" id="ARBA00022490"/>
    </source>
</evidence>
<dbReference type="GO" id="GO:0005768">
    <property type="term" value="C:endosome"/>
    <property type="evidence" value="ECO:0007669"/>
    <property type="project" value="UniProtKB-SubCell"/>
</dbReference>
<evidence type="ECO:0000256" key="15">
    <source>
        <dbReference type="ARBA" id="ARBA00045727"/>
    </source>
</evidence>
<accession>A0AAV2IZ45</accession>
<evidence type="ECO:0000313" key="19">
    <source>
        <dbReference type="Proteomes" id="UP001497482"/>
    </source>
</evidence>
<dbReference type="GO" id="GO:0004861">
    <property type="term" value="F:cyclin-dependent protein serine/threonine kinase inhibitor activity"/>
    <property type="evidence" value="ECO:0007669"/>
    <property type="project" value="InterPro"/>
</dbReference>
<dbReference type="PANTHER" id="PTHR10265:SF9">
    <property type="entry name" value="CYCLIN-DEPENDENT KINASE INHIBITOR 1B"/>
    <property type="match status" value="1"/>
</dbReference>
<dbReference type="InterPro" id="IPR003175">
    <property type="entry name" value="CDI_dom"/>
</dbReference>
<keyword evidence="19" id="KW-1185">Reference proteome</keyword>
<comment type="similarity">
    <text evidence="4">Belongs to the CDI family.</text>
</comment>
<evidence type="ECO:0000256" key="14">
    <source>
        <dbReference type="ARBA" id="ARBA00031925"/>
    </source>
</evidence>
<evidence type="ECO:0000256" key="4">
    <source>
        <dbReference type="ARBA" id="ARBA00006726"/>
    </source>
</evidence>
<evidence type="ECO:0000256" key="1">
    <source>
        <dbReference type="ARBA" id="ARBA00004123"/>
    </source>
</evidence>
<dbReference type="GO" id="GO:0005634">
    <property type="term" value="C:nucleus"/>
    <property type="evidence" value="ECO:0007669"/>
    <property type="project" value="UniProtKB-SubCell"/>
</dbReference>
<keyword evidence="6" id="KW-0963">Cytoplasm</keyword>
<proteinExistence type="inferred from homology"/>
<name>A0AAV2IZ45_KNICA</name>
<dbReference type="GO" id="GO:0051087">
    <property type="term" value="F:protein-folding chaperone binding"/>
    <property type="evidence" value="ECO:0007669"/>
    <property type="project" value="TreeGrafter"/>
</dbReference>